<dbReference type="GeneID" id="34231422"/>
<evidence type="ECO:0000256" key="2">
    <source>
        <dbReference type="SAM" id="MobiDB-lite"/>
    </source>
</evidence>
<dbReference type="PROSITE" id="PS50943">
    <property type="entry name" value="HTH_CROC1"/>
    <property type="match status" value="1"/>
</dbReference>
<feature type="compositionally biased region" description="Polar residues" evidence="2">
    <location>
        <begin position="77"/>
        <end position="89"/>
    </location>
</feature>
<keyword evidence="1" id="KW-0175">Coiled coil</keyword>
<dbReference type="Pfam" id="PF01381">
    <property type="entry name" value="HTH_3"/>
    <property type="match status" value="1"/>
</dbReference>
<dbReference type="Proteomes" id="UP000199002">
    <property type="component" value="Unassembled WGS sequence"/>
</dbReference>
<evidence type="ECO:0000256" key="1">
    <source>
        <dbReference type="SAM" id="Coils"/>
    </source>
</evidence>
<dbReference type="EMBL" id="FNQJ01000052">
    <property type="protein sequence ID" value="SEA94036.1"/>
    <property type="molecule type" value="Genomic_DNA"/>
</dbReference>
<dbReference type="SUPFAM" id="SSF47413">
    <property type="entry name" value="lambda repressor-like DNA-binding domains"/>
    <property type="match status" value="1"/>
</dbReference>
<dbReference type="InterPro" id="IPR001387">
    <property type="entry name" value="Cro/C1-type_HTH"/>
</dbReference>
<sequence>MTTFSDAFRSEVLRMARKEIKGELGTLRKTVTAQRSEIAALKRDLKALTSQVHALAKAQEKAATLVERQQAALGQSKALSDSQQATSGAVESEGGKVRGGRQFTFSHEALIAKRHALHMTQKEMARLLGISVVSVYKWETGEVTPRAAQLERVREVLKMGVRAARKEIGE</sequence>
<organism evidence="4 5">
    <name type="scientific">Acidovorax soli</name>
    <dbReference type="NCBI Taxonomy" id="592050"/>
    <lineage>
        <taxon>Bacteria</taxon>
        <taxon>Pseudomonadati</taxon>
        <taxon>Pseudomonadota</taxon>
        <taxon>Betaproteobacteria</taxon>
        <taxon>Burkholderiales</taxon>
        <taxon>Comamonadaceae</taxon>
        <taxon>Acidovorax</taxon>
    </lineage>
</organism>
<name>A0A1H4F9L7_9BURK</name>
<dbReference type="InterPro" id="IPR010982">
    <property type="entry name" value="Lambda_DNA-bd_dom_sf"/>
</dbReference>
<dbReference type="RefSeq" id="WP_092701409.1">
    <property type="nucleotide sequence ID" value="NZ_CAXIQM010000031.1"/>
</dbReference>
<evidence type="ECO:0000313" key="4">
    <source>
        <dbReference type="EMBL" id="SEA94036.1"/>
    </source>
</evidence>
<dbReference type="STRING" id="592050.SAMN05421875_1521"/>
<dbReference type="AlphaFoldDB" id="A0A1H4F9L7"/>
<feature type="region of interest" description="Disordered" evidence="2">
    <location>
        <begin position="76"/>
        <end position="98"/>
    </location>
</feature>
<dbReference type="GO" id="GO:0003677">
    <property type="term" value="F:DNA binding"/>
    <property type="evidence" value="ECO:0007669"/>
    <property type="project" value="InterPro"/>
</dbReference>
<dbReference type="CDD" id="cd00093">
    <property type="entry name" value="HTH_XRE"/>
    <property type="match status" value="1"/>
</dbReference>
<feature type="domain" description="HTH cro/C1-type" evidence="3">
    <location>
        <begin position="110"/>
        <end position="164"/>
    </location>
</feature>
<gene>
    <name evidence="4" type="ORF">SAMN05421875_1521</name>
</gene>
<dbReference type="SMART" id="SM00530">
    <property type="entry name" value="HTH_XRE"/>
    <property type="match status" value="1"/>
</dbReference>
<dbReference type="Gene3D" id="1.10.260.40">
    <property type="entry name" value="lambda repressor-like DNA-binding domains"/>
    <property type="match status" value="1"/>
</dbReference>
<evidence type="ECO:0000259" key="3">
    <source>
        <dbReference type="PROSITE" id="PS50943"/>
    </source>
</evidence>
<evidence type="ECO:0000313" key="5">
    <source>
        <dbReference type="Proteomes" id="UP000199002"/>
    </source>
</evidence>
<reference evidence="5" key="1">
    <citation type="submission" date="2016-10" db="EMBL/GenBank/DDBJ databases">
        <authorList>
            <person name="Varghese N."/>
            <person name="Submissions S."/>
        </authorList>
    </citation>
    <scope>NUCLEOTIDE SEQUENCE [LARGE SCALE GENOMIC DNA]</scope>
    <source>
        <strain evidence="5">DSM 25157</strain>
    </source>
</reference>
<feature type="coiled-coil region" evidence="1">
    <location>
        <begin position="31"/>
        <end position="58"/>
    </location>
</feature>
<protein>
    <submittedName>
        <fullName evidence="4">Helix-turn-helix</fullName>
    </submittedName>
</protein>
<keyword evidence="5" id="KW-1185">Reference proteome</keyword>
<accession>A0A1H4F9L7</accession>
<proteinExistence type="predicted"/>